<evidence type="ECO:0000256" key="4">
    <source>
        <dbReference type="ARBA" id="ARBA00022837"/>
    </source>
</evidence>
<keyword evidence="4" id="KW-0106">Calcium</keyword>
<proteinExistence type="predicted"/>
<dbReference type="RefSeq" id="WP_106395418.1">
    <property type="nucleotide sequence ID" value="NZ_PVNK01000272.1"/>
</dbReference>
<dbReference type="Proteomes" id="UP000237968">
    <property type="component" value="Unassembled WGS sequence"/>
</dbReference>
<dbReference type="EMBL" id="PVNK01000272">
    <property type="protein sequence ID" value="PRP90694.1"/>
    <property type="molecule type" value="Genomic_DNA"/>
</dbReference>
<evidence type="ECO:0000256" key="6">
    <source>
        <dbReference type="SAM" id="SignalP"/>
    </source>
</evidence>
<feature type="region of interest" description="Disordered" evidence="5">
    <location>
        <begin position="29"/>
        <end position="81"/>
    </location>
</feature>
<evidence type="ECO:0008006" key="9">
    <source>
        <dbReference type="Google" id="ProtNLM"/>
    </source>
</evidence>
<comment type="caution">
    <text evidence="7">The sequence shown here is derived from an EMBL/GenBank/DDBJ whole genome shotgun (WGS) entry which is preliminary data.</text>
</comment>
<evidence type="ECO:0000313" key="8">
    <source>
        <dbReference type="Proteomes" id="UP000237968"/>
    </source>
</evidence>
<name>A0A2S9XCV7_9BACT</name>
<accession>A0A2S9XCV7</accession>
<dbReference type="InterPro" id="IPR059100">
    <property type="entry name" value="TSP3_bac"/>
</dbReference>
<evidence type="ECO:0000256" key="2">
    <source>
        <dbReference type="ARBA" id="ARBA00022525"/>
    </source>
</evidence>
<dbReference type="InterPro" id="IPR036249">
    <property type="entry name" value="Thioredoxin-like_sf"/>
</dbReference>
<dbReference type="AlphaFoldDB" id="A0A2S9XCV7"/>
<dbReference type="SUPFAM" id="SSF52833">
    <property type="entry name" value="Thioredoxin-like"/>
    <property type="match status" value="1"/>
</dbReference>
<dbReference type="PROSITE" id="PS51257">
    <property type="entry name" value="PROKAR_LIPOPROTEIN"/>
    <property type="match status" value="1"/>
</dbReference>
<keyword evidence="2" id="KW-0964">Secreted</keyword>
<dbReference type="Gene3D" id="3.40.30.10">
    <property type="entry name" value="Glutaredoxin"/>
    <property type="match status" value="1"/>
</dbReference>
<feature type="signal peptide" evidence="6">
    <location>
        <begin position="1"/>
        <end position="24"/>
    </location>
</feature>
<evidence type="ECO:0000256" key="3">
    <source>
        <dbReference type="ARBA" id="ARBA00022729"/>
    </source>
</evidence>
<comment type="subcellular location">
    <subcellularLocation>
        <location evidence="1">Secreted</location>
    </subcellularLocation>
</comment>
<keyword evidence="8" id="KW-1185">Reference proteome</keyword>
<sequence length="297" mass="33003">MHTSRLLLIGILLLPLSLAGCDGADDGGLNDDGSTGETGDSADTGETGEAAPLDTDADGLTDDEEAELGTDPAKKDTDGDNYWDLWEINEGTDPLDYDSRIYTGFWPYNPDKNELEQGSWETTNTQVGTAFPRDSFLDHHGDMVDLYDFTNFTINETNQAAYFIFDLSAQWCGPCHNVANWISGVDSPDTEWIQELYPSVRGKVHGLQIWWMTFLVEANDGSPPTIADVTTWYEIHQDAYIPLLVDADLELRNRFMGPAFPHFFLLDPTMHIEFFPGPADSTDANPYPAVGLVEKYL</sequence>
<reference evidence="7 8" key="1">
    <citation type="submission" date="2018-03" db="EMBL/GenBank/DDBJ databases">
        <title>Draft Genome Sequences of the Obligatory Marine Myxobacteria Enhygromyxa salina SWB005.</title>
        <authorList>
            <person name="Poehlein A."/>
            <person name="Moghaddam J.A."/>
            <person name="Harms H."/>
            <person name="Alanjari M."/>
            <person name="Koenig G.M."/>
            <person name="Daniel R."/>
            <person name="Schaeberle T.F."/>
        </authorList>
    </citation>
    <scope>NUCLEOTIDE SEQUENCE [LARGE SCALE GENOMIC DNA]</scope>
    <source>
        <strain evidence="7 8">SWB005</strain>
    </source>
</reference>
<feature type="compositionally biased region" description="Acidic residues" evidence="5">
    <location>
        <begin position="55"/>
        <end position="68"/>
    </location>
</feature>
<gene>
    <name evidence="7" type="ORF">ENSA5_62400</name>
</gene>
<organism evidence="7 8">
    <name type="scientific">Enhygromyxa salina</name>
    <dbReference type="NCBI Taxonomy" id="215803"/>
    <lineage>
        <taxon>Bacteria</taxon>
        <taxon>Pseudomonadati</taxon>
        <taxon>Myxococcota</taxon>
        <taxon>Polyangia</taxon>
        <taxon>Nannocystales</taxon>
        <taxon>Nannocystaceae</taxon>
        <taxon>Enhygromyxa</taxon>
    </lineage>
</organism>
<evidence type="ECO:0000256" key="5">
    <source>
        <dbReference type="SAM" id="MobiDB-lite"/>
    </source>
</evidence>
<dbReference type="Pfam" id="PF18884">
    <property type="entry name" value="TSP3_bac"/>
    <property type="match status" value="2"/>
</dbReference>
<dbReference type="OrthoDB" id="9805634at2"/>
<evidence type="ECO:0000313" key="7">
    <source>
        <dbReference type="EMBL" id="PRP90694.1"/>
    </source>
</evidence>
<keyword evidence="3 6" id="KW-0732">Signal</keyword>
<evidence type="ECO:0000256" key="1">
    <source>
        <dbReference type="ARBA" id="ARBA00004613"/>
    </source>
</evidence>
<protein>
    <recommendedName>
        <fullName evidence="9">Thioredoxin domain-containing protein</fullName>
    </recommendedName>
</protein>
<feature type="chain" id="PRO_5015716249" description="Thioredoxin domain-containing protein" evidence="6">
    <location>
        <begin position="25"/>
        <end position="297"/>
    </location>
</feature>